<proteinExistence type="predicted"/>
<evidence type="ECO:0000313" key="2">
    <source>
        <dbReference type="Proteomes" id="UP001161017"/>
    </source>
</evidence>
<evidence type="ECO:0008006" key="3">
    <source>
        <dbReference type="Google" id="ProtNLM"/>
    </source>
</evidence>
<gene>
    <name evidence="1" type="ORF">OHK93_000357</name>
</gene>
<reference evidence="1" key="1">
    <citation type="journal article" date="2023" name="Genome Biol. Evol.">
        <title>First Whole Genome Sequence and Flow Cytometry Genome Size Data for the Lichen-Forming Fungus Ramalina farinacea (Ascomycota).</title>
        <authorList>
            <person name="Llewellyn T."/>
            <person name="Mian S."/>
            <person name="Hill R."/>
            <person name="Leitch I.J."/>
            <person name="Gaya E."/>
        </authorList>
    </citation>
    <scope>NUCLEOTIDE SEQUENCE</scope>
    <source>
        <strain evidence="1">LIQ254RAFAR</strain>
    </source>
</reference>
<sequence length="253" mass="28653">MDHLIIVCCHAIWNAATGKVDEVDEMDEATWIIEPFQKGETPTFIQHVDSGLEILKTDARAMLVFSGGATKKSRAWLCEGKSYKALAAKRLGPDYTSLEKRIQTEDFATDSYQNLLFSILLFRKQTFRYPHHITIVSHAFKRARFLNIHCQSIGWPLERVSYVGINPPEEITAEGELIENEAKAVAAWREDLYGTRQELASKRLKRGWDPLQVEELLLLHGGDSVEKSVCDLLKYDGGTDGQTLFPEALPWNS</sequence>
<dbReference type="CDD" id="cd06259">
    <property type="entry name" value="YdcF-like"/>
    <property type="match status" value="1"/>
</dbReference>
<dbReference type="Proteomes" id="UP001161017">
    <property type="component" value="Unassembled WGS sequence"/>
</dbReference>
<protein>
    <recommendedName>
        <fullName evidence="3">DUF218 domain-containing protein</fullName>
    </recommendedName>
</protein>
<dbReference type="InterPro" id="IPR003848">
    <property type="entry name" value="DUF218"/>
</dbReference>
<evidence type="ECO:0000313" key="1">
    <source>
        <dbReference type="EMBL" id="MDI1485220.1"/>
    </source>
</evidence>
<dbReference type="AlphaFoldDB" id="A0AA43TSH2"/>
<dbReference type="PANTHER" id="PTHR28110">
    <property type="entry name" value="TRANSMEMBRANE PROTEIN"/>
    <property type="match status" value="1"/>
</dbReference>
<organism evidence="1 2">
    <name type="scientific">Ramalina farinacea</name>
    <dbReference type="NCBI Taxonomy" id="258253"/>
    <lineage>
        <taxon>Eukaryota</taxon>
        <taxon>Fungi</taxon>
        <taxon>Dikarya</taxon>
        <taxon>Ascomycota</taxon>
        <taxon>Pezizomycotina</taxon>
        <taxon>Lecanoromycetes</taxon>
        <taxon>OSLEUM clade</taxon>
        <taxon>Lecanoromycetidae</taxon>
        <taxon>Lecanorales</taxon>
        <taxon>Lecanorineae</taxon>
        <taxon>Ramalinaceae</taxon>
        <taxon>Ramalina</taxon>
    </lineage>
</organism>
<keyword evidence="2" id="KW-1185">Reference proteome</keyword>
<name>A0AA43TSH2_9LECA</name>
<dbReference type="InterPro" id="IPR055323">
    <property type="entry name" value="C57A10.07/YOR238W"/>
</dbReference>
<dbReference type="GO" id="GO:0005737">
    <property type="term" value="C:cytoplasm"/>
    <property type="evidence" value="ECO:0007669"/>
    <property type="project" value="TreeGrafter"/>
</dbReference>
<accession>A0AA43TSH2</accession>
<comment type="caution">
    <text evidence="1">The sequence shown here is derived from an EMBL/GenBank/DDBJ whole genome shotgun (WGS) entry which is preliminary data.</text>
</comment>
<dbReference type="PANTHER" id="PTHR28110:SF1">
    <property type="entry name" value="TRANSMEMBRANE PROTEIN"/>
    <property type="match status" value="1"/>
</dbReference>
<dbReference type="EMBL" id="JAPUFD010000001">
    <property type="protein sequence ID" value="MDI1485220.1"/>
    <property type="molecule type" value="Genomic_DNA"/>
</dbReference>